<gene>
    <name evidence="2" type="ORF">DdX_18873</name>
</gene>
<evidence type="ECO:0000313" key="3">
    <source>
        <dbReference type="Proteomes" id="UP001201812"/>
    </source>
</evidence>
<keyword evidence="1" id="KW-0472">Membrane</keyword>
<name>A0AAD4QXP6_9BILA</name>
<reference evidence="2" key="1">
    <citation type="submission" date="2022-01" db="EMBL/GenBank/DDBJ databases">
        <title>Genome Sequence Resource for Two Populations of Ditylenchus destructor, the Migratory Endoparasitic Phytonematode.</title>
        <authorList>
            <person name="Zhang H."/>
            <person name="Lin R."/>
            <person name="Xie B."/>
        </authorList>
    </citation>
    <scope>NUCLEOTIDE SEQUENCE</scope>
    <source>
        <strain evidence="2">BazhouSP</strain>
    </source>
</reference>
<accession>A0AAD4QXP6</accession>
<organism evidence="2 3">
    <name type="scientific">Ditylenchus destructor</name>
    <dbReference type="NCBI Taxonomy" id="166010"/>
    <lineage>
        <taxon>Eukaryota</taxon>
        <taxon>Metazoa</taxon>
        <taxon>Ecdysozoa</taxon>
        <taxon>Nematoda</taxon>
        <taxon>Chromadorea</taxon>
        <taxon>Rhabditida</taxon>
        <taxon>Tylenchina</taxon>
        <taxon>Tylenchomorpha</taxon>
        <taxon>Sphaerularioidea</taxon>
        <taxon>Anguinidae</taxon>
        <taxon>Anguininae</taxon>
        <taxon>Ditylenchus</taxon>
    </lineage>
</organism>
<comment type="caution">
    <text evidence="2">The sequence shown here is derived from an EMBL/GenBank/DDBJ whole genome shotgun (WGS) entry which is preliminary data.</text>
</comment>
<feature type="transmembrane region" description="Helical" evidence="1">
    <location>
        <begin position="20"/>
        <end position="45"/>
    </location>
</feature>
<keyword evidence="3" id="KW-1185">Reference proteome</keyword>
<sequence>MGLHEARITNRTDWCNLRSWAVIVSILVGELLLVCWMEMVVYIAYKYMVYSRNGNTSKNQYQSNIIKQNQMFTQVPTKV</sequence>
<dbReference type="EMBL" id="JAKKPZ010000308">
    <property type="protein sequence ID" value="KAI1696766.1"/>
    <property type="molecule type" value="Genomic_DNA"/>
</dbReference>
<protein>
    <submittedName>
        <fullName evidence="2">Uncharacterized protein</fullName>
    </submittedName>
</protein>
<keyword evidence="1" id="KW-0812">Transmembrane</keyword>
<evidence type="ECO:0000256" key="1">
    <source>
        <dbReference type="SAM" id="Phobius"/>
    </source>
</evidence>
<dbReference type="AlphaFoldDB" id="A0AAD4QXP6"/>
<dbReference type="Proteomes" id="UP001201812">
    <property type="component" value="Unassembled WGS sequence"/>
</dbReference>
<evidence type="ECO:0000313" key="2">
    <source>
        <dbReference type="EMBL" id="KAI1696766.1"/>
    </source>
</evidence>
<keyword evidence="1" id="KW-1133">Transmembrane helix</keyword>
<proteinExistence type="predicted"/>